<feature type="transmembrane region" description="Helical" evidence="11">
    <location>
        <begin position="168"/>
        <end position="188"/>
    </location>
</feature>
<dbReference type="EMBL" id="MU865353">
    <property type="protein sequence ID" value="KAK4226120.1"/>
    <property type="molecule type" value="Genomic_DNA"/>
</dbReference>
<evidence type="ECO:0000259" key="12">
    <source>
        <dbReference type="Pfam" id="PF09335"/>
    </source>
</evidence>
<dbReference type="Pfam" id="PF09335">
    <property type="entry name" value="VTT_dom"/>
    <property type="match status" value="1"/>
</dbReference>
<feature type="compositionally biased region" description="Low complexity" evidence="10">
    <location>
        <begin position="7"/>
        <end position="24"/>
    </location>
</feature>
<organism evidence="13 14">
    <name type="scientific">Podospora fimiseda</name>
    <dbReference type="NCBI Taxonomy" id="252190"/>
    <lineage>
        <taxon>Eukaryota</taxon>
        <taxon>Fungi</taxon>
        <taxon>Dikarya</taxon>
        <taxon>Ascomycota</taxon>
        <taxon>Pezizomycotina</taxon>
        <taxon>Sordariomycetes</taxon>
        <taxon>Sordariomycetidae</taxon>
        <taxon>Sordariales</taxon>
        <taxon>Podosporaceae</taxon>
        <taxon>Podospora</taxon>
    </lineage>
</organism>
<reference evidence="13" key="1">
    <citation type="journal article" date="2023" name="Mol. Phylogenet. Evol.">
        <title>Genome-scale phylogeny and comparative genomics of the fungal order Sordariales.</title>
        <authorList>
            <person name="Hensen N."/>
            <person name="Bonometti L."/>
            <person name="Westerberg I."/>
            <person name="Brannstrom I.O."/>
            <person name="Guillou S."/>
            <person name="Cros-Aarteil S."/>
            <person name="Calhoun S."/>
            <person name="Haridas S."/>
            <person name="Kuo A."/>
            <person name="Mondo S."/>
            <person name="Pangilinan J."/>
            <person name="Riley R."/>
            <person name="LaButti K."/>
            <person name="Andreopoulos B."/>
            <person name="Lipzen A."/>
            <person name="Chen C."/>
            <person name="Yan M."/>
            <person name="Daum C."/>
            <person name="Ng V."/>
            <person name="Clum A."/>
            <person name="Steindorff A."/>
            <person name="Ohm R.A."/>
            <person name="Martin F."/>
            <person name="Silar P."/>
            <person name="Natvig D.O."/>
            <person name="Lalanne C."/>
            <person name="Gautier V."/>
            <person name="Ament-Velasquez S.L."/>
            <person name="Kruys A."/>
            <person name="Hutchinson M.I."/>
            <person name="Powell A.J."/>
            <person name="Barry K."/>
            <person name="Miller A.N."/>
            <person name="Grigoriev I.V."/>
            <person name="Debuchy R."/>
            <person name="Gladieux P."/>
            <person name="Hiltunen Thoren M."/>
            <person name="Johannesson H."/>
        </authorList>
    </citation>
    <scope>NUCLEOTIDE SEQUENCE</scope>
    <source>
        <strain evidence="13">CBS 990.96</strain>
    </source>
</reference>
<keyword evidence="14" id="KW-1185">Reference proteome</keyword>
<evidence type="ECO:0000256" key="7">
    <source>
        <dbReference type="ARBA" id="ARBA00022989"/>
    </source>
</evidence>
<comment type="subcellular location">
    <subcellularLocation>
        <location evidence="2">Golgi apparatus membrane</location>
        <topology evidence="2">Multi-pass membrane protein</topology>
    </subcellularLocation>
</comment>
<accession>A0AAN7BMP0</accession>
<dbReference type="GO" id="GO:0000022">
    <property type="term" value="P:mitotic spindle elongation"/>
    <property type="evidence" value="ECO:0007669"/>
    <property type="project" value="TreeGrafter"/>
</dbReference>
<feature type="region of interest" description="Disordered" evidence="10">
    <location>
        <begin position="1"/>
        <end position="59"/>
    </location>
</feature>
<feature type="domain" description="VTT" evidence="12">
    <location>
        <begin position="150"/>
        <end position="264"/>
    </location>
</feature>
<comment type="similarity">
    <text evidence="3">Belongs to the TVP38/TMEM64 family.</text>
</comment>
<evidence type="ECO:0000256" key="6">
    <source>
        <dbReference type="ARBA" id="ARBA00022692"/>
    </source>
</evidence>
<evidence type="ECO:0000313" key="13">
    <source>
        <dbReference type="EMBL" id="KAK4226120.1"/>
    </source>
</evidence>
<dbReference type="GO" id="GO:0016192">
    <property type="term" value="P:vesicle-mediated transport"/>
    <property type="evidence" value="ECO:0007669"/>
    <property type="project" value="TreeGrafter"/>
</dbReference>
<feature type="region of interest" description="Disordered" evidence="10">
    <location>
        <begin position="354"/>
        <end position="384"/>
    </location>
</feature>
<evidence type="ECO:0000256" key="1">
    <source>
        <dbReference type="ARBA" id="ARBA00002978"/>
    </source>
</evidence>
<feature type="transmembrane region" description="Helical" evidence="11">
    <location>
        <begin position="90"/>
        <end position="117"/>
    </location>
</feature>
<dbReference type="Proteomes" id="UP001301958">
    <property type="component" value="Unassembled WGS sequence"/>
</dbReference>
<keyword evidence="8" id="KW-0333">Golgi apparatus</keyword>
<feature type="non-terminal residue" evidence="13">
    <location>
        <position position="384"/>
    </location>
</feature>
<feature type="transmembrane region" description="Helical" evidence="11">
    <location>
        <begin position="282"/>
        <end position="303"/>
    </location>
</feature>
<keyword evidence="6 11" id="KW-0812">Transmembrane</keyword>
<evidence type="ECO:0000256" key="5">
    <source>
        <dbReference type="ARBA" id="ARBA00020673"/>
    </source>
</evidence>
<name>A0AAN7BMP0_9PEZI</name>
<gene>
    <name evidence="13" type="ORF">QBC38DRAFT_348623</name>
</gene>
<dbReference type="GO" id="GO:0000139">
    <property type="term" value="C:Golgi membrane"/>
    <property type="evidence" value="ECO:0007669"/>
    <property type="project" value="UniProtKB-SubCell"/>
</dbReference>
<evidence type="ECO:0000256" key="11">
    <source>
        <dbReference type="SAM" id="Phobius"/>
    </source>
</evidence>
<reference evidence="13" key="2">
    <citation type="submission" date="2023-05" db="EMBL/GenBank/DDBJ databases">
        <authorList>
            <consortium name="Lawrence Berkeley National Laboratory"/>
            <person name="Steindorff A."/>
            <person name="Hensen N."/>
            <person name="Bonometti L."/>
            <person name="Westerberg I."/>
            <person name="Brannstrom I.O."/>
            <person name="Guillou S."/>
            <person name="Cros-Aarteil S."/>
            <person name="Calhoun S."/>
            <person name="Haridas S."/>
            <person name="Kuo A."/>
            <person name="Mondo S."/>
            <person name="Pangilinan J."/>
            <person name="Riley R."/>
            <person name="Labutti K."/>
            <person name="Andreopoulos B."/>
            <person name="Lipzen A."/>
            <person name="Chen C."/>
            <person name="Yanf M."/>
            <person name="Daum C."/>
            <person name="Ng V."/>
            <person name="Clum A."/>
            <person name="Ohm R."/>
            <person name="Martin F."/>
            <person name="Silar P."/>
            <person name="Natvig D."/>
            <person name="Lalanne C."/>
            <person name="Gautier V."/>
            <person name="Ament-Velasquez S.L."/>
            <person name="Kruys A."/>
            <person name="Hutchinson M.I."/>
            <person name="Powell A.J."/>
            <person name="Barry K."/>
            <person name="Miller A.N."/>
            <person name="Grigoriev I.V."/>
            <person name="Debuchy R."/>
            <person name="Gladieux P."/>
            <person name="Thoren M.H."/>
            <person name="Johannesson H."/>
        </authorList>
    </citation>
    <scope>NUCLEOTIDE SEQUENCE</scope>
    <source>
        <strain evidence="13">CBS 990.96</strain>
    </source>
</reference>
<evidence type="ECO:0000256" key="3">
    <source>
        <dbReference type="ARBA" id="ARBA00008640"/>
    </source>
</evidence>
<evidence type="ECO:0000256" key="10">
    <source>
        <dbReference type="SAM" id="MobiDB-lite"/>
    </source>
</evidence>
<dbReference type="InterPro" id="IPR032816">
    <property type="entry name" value="VTT_dom"/>
</dbReference>
<comment type="function">
    <text evidence="1">Golgi membrane protein involved in vesicular trafficking and spindle migration.</text>
</comment>
<dbReference type="InterPro" id="IPR051076">
    <property type="entry name" value="Golgi_membrane_TVP38/TMEM64"/>
</dbReference>
<keyword evidence="7 11" id="KW-1133">Transmembrane helix</keyword>
<evidence type="ECO:0000313" key="14">
    <source>
        <dbReference type="Proteomes" id="UP001301958"/>
    </source>
</evidence>
<evidence type="ECO:0000256" key="2">
    <source>
        <dbReference type="ARBA" id="ARBA00004653"/>
    </source>
</evidence>
<proteinExistence type="inferred from homology"/>
<evidence type="ECO:0000256" key="8">
    <source>
        <dbReference type="ARBA" id="ARBA00023034"/>
    </source>
</evidence>
<feature type="transmembrane region" description="Helical" evidence="11">
    <location>
        <begin position="129"/>
        <end position="162"/>
    </location>
</feature>
<dbReference type="AlphaFoldDB" id="A0AAN7BMP0"/>
<protein>
    <recommendedName>
        <fullName evidence="4">Golgi apparatus membrane protein TVP38</fullName>
    </recommendedName>
    <alternativeName>
        <fullName evidence="5">Golgi apparatus membrane protein tvp38</fullName>
    </alternativeName>
</protein>
<keyword evidence="9 11" id="KW-0472">Membrane</keyword>
<dbReference type="PANTHER" id="PTHR47549">
    <property type="entry name" value="GOLGI APPARATUS MEMBRANE PROTEIN TVP38-RELATED"/>
    <property type="match status" value="1"/>
</dbReference>
<dbReference type="PANTHER" id="PTHR47549:SF1">
    <property type="entry name" value="GOLGI APPARATUS MEMBRANE PROTEIN TVP38"/>
    <property type="match status" value="1"/>
</dbReference>
<feature type="non-terminal residue" evidence="13">
    <location>
        <position position="1"/>
    </location>
</feature>
<feature type="compositionally biased region" description="Low complexity" evidence="10">
    <location>
        <begin position="32"/>
        <end position="42"/>
    </location>
</feature>
<sequence length="384" mass="41831">SQQQIRHSTSSSISSPVSTPTPWTHHTHRPHTSSISSSARLSTTHRFRQRTRSNSDTPPKSLFSTLLTTSISLSRRLTTLFFSFSPFNKILVLFGLALALTFAIVFLVYSHALFTALAPLAHNIRAHPLGFLPVSFLIILTGFPPLIGYSTAVTISGFIYGFPHGWPLAALSTIVGSSAAFMTSRGWLKGYVTNTVGKDKRFVALGQVLRRDGIGVLAMIRLCPLPYSLSNGFLATVGSISVGRFALATGLTTPKLLVHVFIGSRLALLAESGDKMSGRDKMINYAGMVIGGAVGFTVGWLIYKRTMKRAAELAGEEDLEAGDGLLSDEEEGVVEERRLMVDPDDMDVANIMNDEDDISLWETESGSYHDTWDDGEEQNGTKKD</sequence>
<evidence type="ECO:0000256" key="4">
    <source>
        <dbReference type="ARBA" id="ARBA00013533"/>
    </source>
</evidence>
<evidence type="ECO:0000256" key="9">
    <source>
        <dbReference type="ARBA" id="ARBA00023136"/>
    </source>
</evidence>
<comment type="caution">
    <text evidence="13">The sequence shown here is derived from an EMBL/GenBank/DDBJ whole genome shotgun (WGS) entry which is preliminary data.</text>
</comment>